<evidence type="ECO:0000313" key="2">
    <source>
        <dbReference type="Proteomes" id="UP001458880"/>
    </source>
</evidence>
<dbReference type="Proteomes" id="UP001458880">
    <property type="component" value="Unassembled WGS sequence"/>
</dbReference>
<dbReference type="EMBL" id="JASPKY010000060">
    <property type="protein sequence ID" value="KAK9744248.1"/>
    <property type="molecule type" value="Genomic_DNA"/>
</dbReference>
<sequence length="154" mass="16669">MLSTCHLGTETVVIKSKRQTQTTKPKCIADYDTGKSPVDVSDQLASYNTALSSKLMIKIIWGTALVNAYFLCSLNTVNSNGIAISAFRQSVVSSPLEGVMTSVSEASSSKKPASVVHHLVAHETNKREQDVCPVIKCMAKKGKLSKEKGLFLHK</sequence>
<protein>
    <submittedName>
        <fullName evidence="1">Uncharacterized protein</fullName>
    </submittedName>
</protein>
<organism evidence="1 2">
    <name type="scientific">Popillia japonica</name>
    <name type="common">Japanese beetle</name>
    <dbReference type="NCBI Taxonomy" id="7064"/>
    <lineage>
        <taxon>Eukaryota</taxon>
        <taxon>Metazoa</taxon>
        <taxon>Ecdysozoa</taxon>
        <taxon>Arthropoda</taxon>
        <taxon>Hexapoda</taxon>
        <taxon>Insecta</taxon>
        <taxon>Pterygota</taxon>
        <taxon>Neoptera</taxon>
        <taxon>Endopterygota</taxon>
        <taxon>Coleoptera</taxon>
        <taxon>Polyphaga</taxon>
        <taxon>Scarabaeiformia</taxon>
        <taxon>Scarabaeidae</taxon>
        <taxon>Rutelinae</taxon>
        <taxon>Popillia</taxon>
    </lineage>
</organism>
<keyword evidence="2" id="KW-1185">Reference proteome</keyword>
<reference evidence="1 2" key="1">
    <citation type="journal article" date="2024" name="BMC Genomics">
        <title>De novo assembly and annotation of Popillia japonica's genome with initial clues to its potential as an invasive pest.</title>
        <authorList>
            <person name="Cucini C."/>
            <person name="Boschi S."/>
            <person name="Funari R."/>
            <person name="Cardaioli E."/>
            <person name="Iannotti N."/>
            <person name="Marturano G."/>
            <person name="Paoli F."/>
            <person name="Bruttini M."/>
            <person name="Carapelli A."/>
            <person name="Frati F."/>
            <person name="Nardi F."/>
        </authorList>
    </citation>
    <scope>NUCLEOTIDE SEQUENCE [LARGE SCALE GENOMIC DNA]</scope>
    <source>
        <strain evidence="1">DMR45628</strain>
    </source>
</reference>
<comment type="caution">
    <text evidence="1">The sequence shown here is derived from an EMBL/GenBank/DDBJ whole genome shotgun (WGS) entry which is preliminary data.</text>
</comment>
<dbReference type="AlphaFoldDB" id="A0AAW1M7I5"/>
<name>A0AAW1M7I5_POPJA</name>
<gene>
    <name evidence="1" type="ORF">QE152_g7908</name>
</gene>
<accession>A0AAW1M7I5</accession>
<proteinExistence type="predicted"/>
<evidence type="ECO:0000313" key="1">
    <source>
        <dbReference type="EMBL" id="KAK9744248.1"/>
    </source>
</evidence>